<evidence type="ECO:0000256" key="1">
    <source>
        <dbReference type="ARBA" id="ARBA00004141"/>
    </source>
</evidence>
<evidence type="ECO:0000256" key="2">
    <source>
        <dbReference type="ARBA" id="ARBA00009853"/>
    </source>
</evidence>
<dbReference type="GO" id="GO:0016020">
    <property type="term" value="C:membrane"/>
    <property type="evidence" value="ECO:0007669"/>
    <property type="project" value="UniProtKB-SubCell"/>
</dbReference>
<dbReference type="RefSeq" id="WP_202063440.1">
    <property type="nucleotide sequence ID" value="NZ_JAEQMY010000044.1"/>
</dbReference>
<feature type="transmembrane region" description="Helical" evidence="6">
    <location>
        <begin position="49"/>
        <end position="66"/>
    </location>
</feature>
<reference evidence="8" key="1">
    <citation type="submission" date="2021-01" db="EMBL/GenBank/DDBJ databases">
        <title>Microvirga sp.</title>
        <authorList>
            <person name="Kim M.K."/>
        </authorList>
    </citation>
    <scope>NUCLEOTIDE SEQUENCE</scope>
    <source>
        <strain evidence="8">5420S-16</strain>
    </source>
</reference>
<keyword evidence="5 6" id="KW-0472">Membrane</keyword>
<feature type="domain" description="EamA" evidence="7">
    <location>
        <begin position="22"/>
        <end position="149"/>
    </location>
</feature>
<proteinExistence type="inferred from homology"/>
<dbReference type="SUPFAM" id="SSF103481">
    <property type="entry name" value="Multidrug resistance efflux transporter EmrE"/>
    <property type="match status" value="2"/>
</dbReference>
<feature type="transmembrane region" description="Helical" evidence="6">
    <location>
        <begin position="20"/>
        <end position="37"/>
    </location>
</feature>
<dbReference type="AlphaFoldDB" id="A0A936ZBB6"/>
<organism evidence="8 9">
    <name type="scientific">Microvirga aerilata</name>
    <dbReference type="NCBI Taxonomy" id="670292"/>
    <lineage>
        <taxon>Bacteria</taxon>
        <taxon>Pseudomonadati</taxon>
        <taxon>Pseudomonadota</taxon>
        <taxon>Alphaproteobacteria</taxon>
        <taxon>Hyphomicrobiales</taxon>
        <taxon>Methylobacteriaceae</taxon>
        <taxon>Microvirga</taxon>
    </lineage>
</organism>
<keyword evidence="3 6" id="KW-0812">Transmembrane</keyword>
<dbReference type="PANTHER" id="PTHR22911:SF6">
    <property type="entry name" value="SOLUTE CARRIER FAMILY 35 MEMBER G1"/>
    <property type="match status" value="1"/>
</dbReference>
<protein>
    <submittedName>
        <fullName evidence="8">DMT family transporter</fullName>
    </submittedName>
</protein>
<dbReference type="PANTHER" id="PTHR22911">
    <property type="entry name" value="ACYL-MALONYL CONDENSING ENZYME-RELATED"/>
    <property type="match status" value="1"/>
</dbReference>
<comment type="similarity">
    <text evidence="2">Belongs to the drug/metabolite transporter (DMT) superfamily. 10 TMS drug/metabolite exporter (DME) (TC 2.A.7.3) family.</text>
</comment>
<feature type="transmembrane region" description="Helical" evidence="6">
    <location>
        <begin position="86"/>
        <end position="112"/>
    </location>
</feature>
<comment type="subcellular location">
    <subcellularLocation>
        <location evidence="1">Membrane</location>
        <topology evidence="1">Multi-pass membrane protein</topology>
    </subcellularLocation>
</comment>
<dbReference type="Pfam" id="PF00892">
    <property type="entry name" value="EamA"/>
    <property type="match status" value="2"/>
</dbReference>
<evidence type="ECO:0000256" key="5">
    <source>
        <dbReference type="ARBA" id="ARBA00023136"/>
    </source>
</evidence>
<evidence type="ECO:0000259" key="7">
    <source>
        <dbReference type="Pfam" id="PF00892"/>
    </source>
</evidence>
<keyword evidence="9" id="KW-1185">Reference proteome</keyword>
<feature type="transmembrane region" description="Helical" evidence="6">
    <location>
        <begin position="187"/>
        <end position="211"/>
    </location>
</feature>
<keyword evidence="4 6" id="KW-1133">Transmembrane helix</keyword>
<name>A0A936ZBB6_9HYPH</name>
<feature type="transmembrane region" description="Helical" evidence="6">
    <location>
        <begin position="133"/>
        <end position="150"/>
    </location>
</feature>
<evidence type="ECO:0000256" key="6">
    <source>
        <dbReference type="SAM" id="Phobius"/>
    </source>
</evidence>
<evidence type="ECO:0000256" key="4">
    <source>
        <dbReference type="ARBA" id="ARBA00022989"/>
    </source>
</evidence>
<feature type="transmembrane region" description="Helical" evidence="6">
    <location>
        <begin position="156"/>
        <end position="175"/>
    </location>
</feature>
<dbReference type="EMBL" id="JAEQMY010000044">
    <property type="protein sequence ID" value="MBL0406571.1"/>
    <property type="molecule type" value="Genomic_DNA"/>
</dbReference>
<accession>A0A936ZBB6</accession>
<dbReference type="InterPro" id="IPR037185">
    <property type="entry name" value="EmrE-like"/>
</dbReference>
<sequence>MPADPETGSGETPAPLWSSAGWLLLDMALVTTMQAIVKAEGETYPAVQLVFLRSLVGFVAVAPLIWRYRTKLTDLSNLRGHLFRVAYNSAALTFNFAAFAALPLALVTAIGFTRPLVLLVMAAILLGESVSRTRFALTAVGFAGVVIMVRPDAISWNMGLVAAFASVVFGTMAAVQTRRLAHESTIVLMLFYTVGLTLLTAIPAAIAWVPIPWDKAPNIILIGVLAQLGQYCWLQAYQKQEARLLAPIGYLSIVFSAFAGWLYFGDIPSLSLVAGAAIVVLTTVLAGPAERWFERRGRP</sequence>
<dbReference type="InterPro" id="IPR000620">
    <property type="entry name" value="EamA_dom"/>
</dbReference>
<feature type="transmembrane region" description="Helical" evidence="6">
    <location>
        <begin position="270"/>
        <end position="289"/>
    </location>
</feature>
<gene>
    <name evidence="8" type="ORF">JKG68_21675</name>
</gene>
<dbReference type="Proteomes" id="UP000605848">
    <property type="component" value="Unassembled WGS sequence"/>
</dbReference>
<evidence type="ECO:0000256" key="3">
    <source>
        <dbReference type="ARBA" id="ARBA00022692"/>
    </source>
</evidence>
<evidence type="ECO:0000313" key="8">
    <source>
        <dbReference type="EMBL" id="MBL0406571.1"/>
    </source>
</evidence>
<comment type="caution">
    <text evidence="8">The sequence shown here is derived from an EMBL/GenBank/DDBJ whole genome shotgun (WGS) entry which is preliminary data.</text>
</comment>
<feature type="domain" description="EamA" evidence="7">
    <location>
        <begin position="159"/>
        <end position="285"/>
    </location>
</feature>
<evidence type="ECO:0000313" key="9">
    <source>
        <dbReference type="Proteomes" id="UP000605848"/>
    </source>
</evidence>
<feature type="transmembrane region" description="Helical" evidence="6">
    <location>
        <begin position="217"/>
        <end position="237"/>
    </location>
</feature>
<feature type="transmembrane region" description="Helical" evidence="6">
    <location>
        <begin position="244"/>
        <end position="264"/>
    </location>
</feature>